<name>Q01XI1_SOLUE</name>
<dbReference type="STRING" id="234267.Acid_4675"/>
<sequence length="94" mass="10064">MFTALIAGSLVAGGLWCWAKLVAPWVRAQGLHEELLEMQREFVVPPKGGESRYAEGLANLAAMTSGQGVSDALDSMPTYKMTNALAEDPVGKRV</sequence>
<dbReference type="InParanoid" id="Q01XI1"/>
<reference evidence="1" key="1">
    <citation type="submission" date="2006-10" db="EMBL/GenBank/DDBJ databases">
        <title>Complete sequence of Solibacter usitatus Ellin6076.</title>
        <authorList>
            <consortium name="US DOE Joint Genome Institute"/>
            <person name="Copeland A."/>
            <person name="Lucas S."/>
            <person name="Lapidus A."/>
            <person name="Barry K."/>
            <person name="Detter J.C."/>
            <person name="Glavina del Rio T."/>
            <person name="Hammon N."/>
            <person name="Israni S."/>
            <person name="Dalin E."/>
            <person name="Tice H."/>
            <person name="Pitluck S."/>
            <person name="Thompson L.S."/>
            <person name="Brettin T."/>
            <person name="Bruce D."/>
            <person name="Han C."/>
            <person name="Tapia R."/>
            <person name="Gilna P."/>
            <person name="Schmutz J."/>
            <person name="Larimer F."/>
            <person name="Land M."/>
            <person name="Hauser L."/>
            <person name="Kyrpides N."/>
            <person name="Mikhailova N."/>
            <person name="Janssen P.H."/>
            <person name="Kuske C.R."/>
            <person name="Richardson P."/>
        </authorList>
    </citation>
    <scope>NUCLEOTIDE SEQUENCE</scope>
    <source>
        <strain evidence="1">Ellin6076</strain>
    </source>
</reference>
<dbReference type="HOGENOM" id="CLU_2384600_0_0_0"/>
<proteinExistence type="predicted"/>
<dbReference type="EMBL" id="CP000473">
    <property type="protein sequence ID" value="ABJ85634.1"/>
    <property type="molecule type" value="Genomic_DNA"/>
</dbReference>
<evidence type="ECO:0000313" key="1">
    <source>
        <dbReference type="EMBL" id="ABJ85634.1"/>
    </source>
</evidence>
<organism evidence="1">
    <name type="scientific">Solibacter usitatus (strain Ellin6076)</name>
    <dbReference type="NCBI Taxonomy" id="234267"/>
    <lineage>
        <taxon>Bacteria</taxon>
        <taxon>Pseudomonadati</taxon>
        <taxon>Acidobacteriota</taxon>
        <taxon>Terriglobia</taxon>
        <taxon>Bryobacterales</taxon>
        <taxon>Solibacteraceae</taxon>
        <taxon>Candidatus Solibacter</taxon>
    </lineage>
</organism>
<dbReference type="KEGG" id="sus:Acid_4675"/>
<gene>
    <name evidence="1" type="ordered locus">Acid_4675</name>
</gene>
<dbReference type="AlphaFoldDB" id="Q01XI1"/>
<protein>
    <submittedName>
        <fullName evidence="1">Uncharacterized protein</fullName>
    </submittedName>
</protein>
<accession>Q01XI1</accession>